<comment type="caution">
    <text evidence="7">The sequence shown here is derived from an EMBL/GenBank/DDBJ whole genome shotgun (WGS) entry which is preliminary data.</text>
</comment>
<evidence type="ECO:0000256" key="4">
    <source>
        <dbReference type="PROSITE-ProRule" id="PRU00335"/>
    </source>
</evidence>
<dbReference type="RefSeq" id="WP_301209741.1">
    <property type="nucleotide sequence ID" value="NZ_JAROCF010000001.1"/>
</dbReference>
<dbReference type="PANTHER" id="PTHR30055:SF234">
    <property type="entry name" value="HTH-TYPE TRANSCRIPTIONAL REGULATOR BETI"/>
    <property type="match status" value="1"/>
</dbReference>
<name>A0ABT8K7B7_9MICO</name>
<evidence type="ECO:0000256" key="3">
    <source>
        <dbReference type="ARBA" id="ARBA00023163"/>
    </source>
</evidence>
<evidence type="ECO:0000259" key="6">
    <source>
        <dbReference type="PROSITE" id="PS50977"/>
    </source>
</evidence>
<dbReference type="PANTHER" id="PTHR30055">
    <property type="entry name" value="HTH-TYPE TRANSCRIPTIONAL REGULATOR RUTR"/>
    <property type="match status" value="1"/>
</dbReference>
<evidence type="ECO:0000256" key="1">
    <source>
        <dbReference type="ARBA" id="ARBA00023015"/>
    </source>
</evidence>
<dbReference type="Pfam" id="PF00440">
    <property type="entry name" value="TetR_N"/>
    <property type="match status" value="1"/>
</dbReference>
<feature type="region of interest" description="Disordered" evidence="5">
    <location>
        <begin position="1"/>
        <end position="26"/>
    </location>
</feature>
<evidence type="ECO:0000256" key="2">
    <source>
        <dbReference type="ARBA" id="ARBA00023125"/>
    </source>
</evidence>
<feature type="DNA-binding region" description="H-T-H motif" evidence="4">
    <location>
        <begin position="52"/>
        <end position="71"/>
    </location>
</feature>
<keyword evidence="1" id="KW-0805">Transcription regulation</keyword>
<dbReference type="InterPro" id="IPR009057">
    <property type="entry name" value="Homeodomain-like_sf"/>
</dbReference>
<evidence type="ECO:0000313" key="7">
    <source>
        <dbReference type="EMBL" id="MDN4612922.1"/>
    </source>
</evidence>
<feature type="compositionally biased region" description="Basic and acidic residues" evidence="5">
    <location>
        <begin position="1"/>
        <end position="12"/>
    </location>
</feature>
<dbReference type="InterPro" id="IPR001647">
    <property type="entry name" value="HTH_TetR"/>
</dbReference>
<keyword evidence="3" id="KW-0804">Transcription</keyword>
<sequence>MSKVMDPADGRKTPAKRRYNSARRAEQAAETRRRIVAAAAECFAERGYARTTLAQIAERAEVSVESVAANGPKRALILAAFEQSLAGEEGQQGTVERDFAAPILALEDREEFLEAAAEFAVTSASRAIGIWRAFSSAADDDEELAAVYRALAGRRREDARALARILDSRGWLRPDATVEQHADTLALLTGLDPYQLYVRDFGWTEDELRAWFVDTARRLLFA</sequence>
<reference evidence="7" key="1">
    <citation type="submission" date="2023-06" db="EMBL/GenBank/DDBJ databases">
        <title>MT1 and MT2 Draft Genomes of Novel Species.</title>
        <authorList>
            <person name="Venkateswaran K."/>
        </authorList>
    </citation>
    <scope>NUCLEOTIDE SEQUENCE</scope>
    <source>
        <strain evidence="7">F6_8S_P_1B</strain>
    </source>
</reference>
<gene>
    <name evidence="7" type="ORF">P5G50_00540</name>
</gene>
<dbReference type="EMBL" id="JAROCF010000001">
    <property type="protein sequence ID" value="MDN4612922.1"/>
    <property type="molecule type" value="Genomic_DNA"/>
</dbReference>
<dbReference type="SUPFAM" id="SSF46689">
    <property type="entry name" value="Homeodomain-like"/>
    <property type="match status" value="1"/>
</dbReference>
<organism evidence="7 8">
    <name type="scientific">Leifsonia williamsii</name>
    <dbReference type="NCBI Taxonomy" id="3035919"/>
    <lineage>
        <taxon>Bacteria</taxon>
        <taxon>Bacillati</taxon>
        <taxon>Actinomycetota</taxon>
        <taxon>Actinomycetes</taxon>
        <taxon>Micrococcales</taxon>
        <taxon>Microbacteriaceae</taxon>
        <taxon>Leifsonia</taxon>
    </lineage>
</organism>
<feature type="domain" description="HTH tetR-type" evidence="6">
    <location>
        <begin position="29"/>
        <end position="89"/>
    </location>
</feature>
<dbReference type="Gene3D" id="1.10.357.10">
    <property type="entry name" value="Tetracycline Repressor, domain 2"/>
    <property type="match status" value="1"/>
</dbReference>
<evidence type="ECO:0000313" key="8">
    <source>
        <dbReference type="Proteomes" id="UP001174208"/>
    </source>
</evidence>
<evidence type="ECO:0000256" key="5">
    <source>
        <dbReference type="SAM" id="MobiDB-lite"/>
    </source>
</evidence>
<dbReference type="PROSITE" id="PS50977">
    <property type="entry name" value="HTH_TETR_2"/>
    <property type="match status" value="1"/>
</dbReference>
<proteinExistence type="predicted"/>
<dbReference type="InterPro" id="IPR050109">
    <property type="entry name" value="HTH-type_TetR-like_transc_reg"/>
</dbReference>
<dbReference type="Proteomes" id="UP001174208">
    <property type="component" value="Unassembled WGS sequence"/>
</dbReference>
<keyword evidence="2 4" id="KW-0238">DNA-binding</keyword>
<accession>A0ABT8K7B7</accession>
<keyword evidence="8" id="KW-1185">Reference proteome</keyword>
<protein>
    <submittedName>
        <fullName evidence="7">Helix-turn-helix domain-containing protein</fullName>
    </submittedName>
</protein>